<keyword evidence="2" id="KW-0808">Transferase</keyword>
<dbReference type="Gene3D" id="3.90.550.10">
    <property type="entry name" value="Spore Coat Polysaccharide Biosynthesis Protein SpsA, Chain A"/>
    <property type="match status" value="1"/>
</dbReference>
<sequence length="334" mass="37563">MLEPICLTDREGLLVDGPGMVANPTISVCVPMYNNSATIARCLRSILDQEGVDFEIVVVDDNSSDECAATAETMLRPGDRLIHNDSRLGLNGNHNKCLELARGTCIQFVHGDDWLLPGALKALAPCFDDPAVGMAFAPRRVVQDENLPWRRRVGPAHKHFWRLRERNRGTWLVAQQLLRGGAGNWIGEPTCVMFRRRLALDAGGFRGDIYQLVDLDFWYRLMVRATVCFVPQELSVRTHTATNESMHIVKAGRNWLDQLRILTWLIVDPASSVPIRAIAGVWWSITWLALPFRVLAFGPERRARLKALARVPVSEFGRARRWREGLARPAGRAV</sequence>
<dbReference type="InterPro" id="IPR029044">
    <property type="entry name" value="Nucleotide-diphossugar_trans"/>
</dbReference>
<dbReference type="InterPro" id="IPR050834">
    <property type="entry name" value="Glycosyltransf_2"/>
</dbReference>
<dbReference type="AlphaFoldDB" id="A0A2U3N949"/>
<dbReference type="SUPFAM" id="SSF53448">
    <property type="entry name" value="Nucleotide-diphospho-sugar transferases"/>
    <property type="match status" value="1"/>
</dbReference>
<dbReference type="CDD" id="cd00761">
    <property type="entry name" value="Glyco_tranf_GTA_type"/>
    <property type="match status" value="1"/>
</dbReference>
<reference evidence="2 3" key="1">
    <citation type="submission" date="2017-01" db="EMBL/GenBank/DDBJ databases">
        <authorList>
            <consortium name="Urmite Genomes"/>
        </authorList>
    </citation>
    <scope>NUCLEOTIDE SEQUENCE [LARGE SCALE GENOMIC DNA]</scope>
    <source>
        <strain evidence="2 3">AB308</strain>
    </source>
</reference>
<dbReference type="Pfam" id="PF00535">
    <property type="entry name" value="Glycos_transf_2"/>
    <property type="match status" value="1"/>
</dbReference>
<dbReference type="GO" id="GO:0016740">
    <property type="term" value="F:transferase activity"/>
    <property type="evidence" value="ECO:0007669"/>
    <property type="project" value="UniProtKB-KW"/>
</dbReference>
<dbReference type="EMBL" id="FTRV01000010">
    <property type="protein sequence ID" value="SPM27987.1"/>
    <property type="molecule type" value="Genomic_DNA"/>
</dbReference>
<evidence type="ECO:0000259" key="1">
    <source>
        <dbReference type="Pfam" id="PF00535"/>
    </source>
</evidence>
<name>A0A2U3N949_9MYCO</name>
<keyword evidence="3" id="KW-1185">Reference proteome</keyword>
<dbReference type="InterPro" id="IPR001173">
    <property type="entry name" value="Glyco_trans_2-like"/>
</dbReference>
<dbReference type="PANTHER" id="PTHR43685">
    <property type="entry name" value="GLYCOSYLTRANSFERASE"/>
    <property type="match status" value="1"/>
</dbReference>
<dbReference type="PANTHER" id="PTHR43685:SF11">
    <property type="entry name" value="GLYCOSYLTRANSFERASE TAGX-RELATED"/>
    <property type="match status" value="1"/>
</dbReference>
<proteinExistence type="predicted"/>
<accession>A0A2U3N949</accession>
<protein>
    <submittedName>
        <fullName evidence="2">Glycosyl transferase family protein</fullName>
    </submittedName>
</protein>
<organism evidence="2 3">
    <name type="scientific">Mycobacterium terramassiliense</name>
    <dbReference type="NCBI Taxonomy" id="1841859"/>
    <lineage>
        <taxon>Bacteria</taxon>
        <taxon>Bacillati</taxon>
        <taxon>Actinomycetota</taxon>
        <taxon>Actinomycetes</taxon>
        <taxon>Mycobacteriales</taxon>
        <taxon>Mycobacteriaceae</taxon>
        <taxon>Mycobacterium</taxon>
    </lineage>
</organism>
<gene>
    <name evidence="2" type="ORF">MTAB308_1472</name>
</gene>
<dbReference type="STRING" id="1841859.GCA_900157385_01469"/>
<evidence type="ECO:0000313" key="2">
    <source>
        <dbReference type="EMBL" id="SPM27987.1"/>
    </source>
</evidence>
<evidence type="ECO:0000313" key="3">
    <source>
        <dbReference type="Proteomes" id="UP000241595"/>
    </source>
</evidence>
<feature type="domain" description="Glycosyltransferase 2-like" evidence="1">
    <location>
        <begin position="27"/>
        <end position="165"/>
    </location>
</feature>
<dbReference type="Proteomes" id="UP000241595">
    <property type="component" value="Unassembled WGS sequence"/>
</dbReference>